<name>A0AAP0K6L8_9MAGN</name>
<organism evidence="6 7">
    <name type="scientific">Stephania japonica</name>
    <dbReference type="NCBI Taxonomy" id="461633"/>
    <lineage>
        <taxon>Eukaryota</taxon>
        <taxon>Viridiplantae</taxon>
        <taxon>Streptophyta</taxon>
        <taxon>Embryophyta</taxon>
        <taxon>Tracheophyta</taxon>
        <taxon>Spermatophyta</taxon>
        <taxon>Magnoliopsida</taxon>
        <taxon>Ranunculales</taxon>
        <taxon>Menispermaceae</taxon>
        <taxon>Menispermoideae</taxon>
        <taxon>Cissampelideae</taxon>
        <taxon>Stephania</taxon>
    </lineage>
</organism>
<evidence type="ECO:0000313" key="7">
    <source>
        <dbReference type="Proteomes" id="UP001417504"/>
    </source>
</evidence>
<dbReference type="InterPro" id="IPR009447">
    <property type="entry name" value="PIGW/GWT1"/>
</dbReference>
<dbReference type="Pfam" id="PF06423">
    <property type="entry name" value="GWT1"/>
    <property type="match status" value="1"/>
</dbReference>
<dbReference type="GO" id="GO:0072659">
    <property type="term" value="P:protein localization to plasma membrane"/>
    <property type="evidence" value="ECO:0007669"/>
    <property type="project" value="TreeGrafter"/>
</dbReference>
<evidence type="ECO:0000256" key="2">
    <source>
        <dbReference type="ARBA" id="ARBA00022692"/>
    </source>
</evidence>
<comment type="caution">
    <text evidence="6">The sequence shown here is derived from an EMBL/GenBank/DDBJ whole genome shotgun (WGS) entry which is preliminary data.</text>
</comment>
<keyword evidence="2 5" id="KW-0812">Transmembrane</keyword>
<dbReference type="AlphaFoldDB" id="A0AAP0K6L8"/>
<evidence type="ECO:0000256" key="4">
    <source>
        <dbReference type="ARBA" id="ARBA00023136"/>
    </source>
</evidence>
<sequence length="218" mass="24030">MDSLLNSSKSNKYLKEEFVSNLTGSSLIEIAAHSAIVPALILLRHLVDFENIQGPVYASTASMKKDDAATSSSCKRWRAYVIMMVLDILFIVLPILLFLTVLSEWAEVCGISLMILLLLFIVVKSSGSFDSGQESIHYIRKVISSYRVSMMIVTCLCILAVDFKIYPRRYAKTETYGTGLMDLGVGSFVLANALVSRQARNSGTTMCLHFVPSLPPCA</sequence>
<dbReference type="Proteomes" id="UP001417504">
    <property type="component" value="Unassembled WGS sequence"/>
</dbReference>
<proteinExistence type="predicted"/>
<dbReference type="EMBL" id="JBBNAE010000002">
    <property type="protein sequence ID" value="KAK9145590.1"/>
    <property type="molecule type" value="Genomic_DNA"/>
</dbReference>
<keyword evidence="3 5" id="KW-1133">Transmembrane helix</keyword>
<keyword evidence="7" id="KW-1185">Reference proteome</keyword>
<evidence type="ECO:0000313" key="6">
    <source>
        <dbReference type="EMBL" id="KAK9145590.1"/>
    </source>
</evidence>
<feature type="transmembrane region" description="Helical" evidence="5">
    <location>
        <begin position="144"/>
        <end position="163"/>
    </location>
</feature>
<dbReference type="GO" id="GO:0005783">
    <property type="term" value="C:endoplasmic reticulum"/>
    <property type="evidence" value="ECO:0007669"/>
    <property type="project" value="TreeGrafter"/>
</dbReference>
<feature type="transmembrane region" description="Helical" evidence="5">
    <location>
        <begin position="175"/>
        <end position="195"/>
    </location>
</feature>
<feature type="transmembrane region" description="Helical" evidence="5">
    <location>
        <begin position="105"/>
        <end position="123"/>
    </location>
</feature>
<evidence type="ECO:0000256" key="3">
    <source>
        <dbReference type="ARBA" id="ARBA00022989"/>
    </source>
</evidence>
<dbReference type="GO" id="GO:0016020">
    <property type="term" value="C:membrane"/>
    <property type="evidence" value="ECO:0007669"/>
    <property type="project" value="UniProtKB-SubCell"/>
</dbReference>
<dbReference type="PANTHER" id="PTHR20661">
    <property type="entry name" value="PHOSPHATIDYLINOSITOL-GLYCAN BIOSYNTHESIS CLASS W PROTEIN"/>
    <property type="match status" value="1"/>
</dbReference>
<dbReference type="GO" id="GO:0032216">
    <property type="term" value="F:glucosaminyl-phosphatidylinositol O-acyltransferase activity"/>
    <property type="evidence" value="ECO:0007669"/>
    <property type="project" value="TreeGrafter"/>
</dbReference>
<keyword evidence="4 5" id="KW-0472">Membrane</keyword>
<reference evidence="6 7" key="1">
    <citation type="submission" date="2024-01" db="EMBL/GenBank/DDBJ databases">
        <title>Genome assemblies of Stephania.</title>
        <authorList>
            <person name="Yang L."/>
        </authorList>
    </citation>
    <scope>NUCLEOTIDE SEQUENCE [LARGE SCALE GENOMIC DNA]</scope>
    <source>
        <strain evidence="6">QJT</strain>
        <tissue evidence="6">Leaf</tissue>
    </source>
</reference>
<dbReference type="GO" id="GO:0006506">
    <property type="term" value="P:GPI anchor biosynthetic process"/>
    <property type="evidence" value="ECO:0007669"/>
    <property type="project" value="InterPro"/>
</dbReference>
<feature type="transmembrane region" description="Helical" evidence="5">
    <location>
        <begin position="79"/>
        <end position="99"/>
    </location>
</feature>
<protein>
    <submittedName>
        <fullName evidence="6">Uncharacterized protein</fullName>
    </submittedName>
</protein>
<dbReference type="PANTHER" id="PTHR20661:SF0">
    <property type="entry name" value="PHOSPHATIDYLINOSITOL-GLYCAN BIOSYNTHESIS CLASS W PROTEIN"/>
    <property type="match status" value="1"/>
</dbReference>
<gene>
    <name evidence="6" type="ORF">Sjap_005493</name>
</gene>
<accession>A0AAP0K6L8</accession>
<comment type="subcellular location">
    <subcellularLocation>
        <location evidence="1">Membrane</location>
        <topology evidence="1">Multi-pass membrane protein</topology>
    </subcellularLocation>
</comment>
<evidence type="ECO:0000256" key="5">
    <source>
        <dbReference type="SAM" id="Phobius"/>
    </source>
</evidence>
<evidence type="ECO:0000256" key="1">
    <source>
        <dbReference type="ARBA" id="ARBA00004141"/>
    </source>
</evidence>